<evidence type="ECO:0000256" key="3">
    <source>
        <dbReference type="ARBA" id="ARBA00022692"/>
    </source>
</evidence>
<comment type="caution">
    <text evidence="7">Lacks conserved residue(s) required for the propagation of feature annotation.</text>
</comment>
<protein>
    <recommendedName>
        <fullName evidence="7">Derlin</fullName>
    </recommendedName>
</protein>
<feature type="transmembrane region" description="Helical" evidence="7">
    <location>
        <begin position="161"/>
        <end position="181"/>
    </location>
</feature>
<dbReference type="OMA" id="CYLPIVF"/>
<feature type="transmembrane region" description="Helical" evidence="7">
    <location>
        <begin position="107"/>
        <end position="140"/>
    </location>
</feature>
<keyword evidence="4 7" id="KW-0256">Endoplasmic reticulum</keyword>
<evidence type="ECO:0000256" key="6">
    <source>
        <dbReference type="ARBA" id="ARBA00023136"/>
    </source>
</evidence>
<evidence type="ECO:0000256" key="4">
    <source>
        <dbReference type="ARBA" id="ARBA00022824"/>
    </source>
</evidence>
<dbReference type="SUPFAM" id="SSF144091">
    <property type="entry name" value="Rhomboid-like"/>
    <property type="match status" value="1"/>
</dbReference>
<keyword evidence="3 7" id="KW-0812">Transmembrane</keyword>
<evidence type="ECO:0000256" key="2">
    <source>
        <dbReference type="ARBA" id="ARBA00008917"/>
    </source>
</evidence>
<dbReference type="OrthoDB" id="1716531at2759"/>
<dbReference type="InterPro" id="IPR035952">
    <property type="entry name" value="Rhomboid-like_sf"/>
</dbReference>
<dbReference type="EMBL" id="ASPP01013905">
    <property type="protein sequence ID" value="ETO19205.1"/>
    <property type="molecule type" value="Genomic_DNA"/>
</dbReference>
<dbReference type="AlphaFoldDB" id="X6MYT4"/>
<comment type="caution">
    <text evidence="8">The sequence shown here is derived from an EMBL/GenBank/DDBJ whole genome shotgun (WGS) entry which is preliminary data.</text>
</comment>
<keyword evidence="6 7" id="KW-0472">Membrane</keyword>
<gene>
    <name evidence="8" type="ORF">RFI_18026</name>
</gene>
<feature type="transmembrane region" description="Helical" evidence="7">
    <location>
        <begin position="60"/>
        <end position="87"/>
    </location>
</feature>
<accession>X6MYT4</accession>
<dbReference type="GO" id="GO:0005789">
    <property type="term" value="C:endoplasmic reticulum membrane"/>
    <property type="evidence" value="ECO:0007669"/>
    <property type="project" value="UniProtKB-SubCell"/>
</dbReference>
<proteinExistence type="inferred from homology"/>
<evidence type="ECO:0000256" key="7">
    <source>
        <dbReference type="RuleBase" id="RU363059"/>
    </source>
</evidence>
<organism evidence="8 9">
    <name type="scientific">Reticulomyxa filosa</name>
    <dbReference type="NCBI Taxonomy" id="46433"/>
    <lineage>
        <taxon>Eukaryota</taxon>
        <taxon>Sar</taxon>
        <taxon>Rhizaria</taxon>
        <taxon>Retaria</taxon>
        <taxon>Foraminifera</taxon>
        <taxon>Monothalamids</taxon>
        <taxon>Reticulomyxidae</taxon>
        <taxon>Reticulomyxa</taxon>
    </lineage>
</organism>
<sequence>MCIHYCCSFQQFGNILKLIKLHFLVLTAAPKPHASLLMTCQHQLIYNKKRSNKIQINEQIWRIVTTFLYFGKFSFAWIFQMFLLVRYTSMLETEVLDPSPRGTAELVYLILFCAVGLLFFAWILGGTLPFLGPALTFSLLYIWSRKNPYRQVNLYGFELKAWHLPFVLTAFGMLLGGSPVLDICGILIGHIYHYFDDIVPRVYGKRYIGCPQWLYNIFDTRTDVRRQNWRGGEAHRLN</sequence>
<dbReference type="InterPro" id="IPR007599">
    <property type="entry name" value="DER1"/>
</dbReference>
<name>X6MYT4_RETFI</name>
<dbReference type="Pfam" id="PF04511">
    <property type="entry name" value="DER1"/>
    <property type="match status" value="1"/>
</dbReference>
<comment type="function">
    <text evidence="7">May be involved in the degradation of misfolded endoplasmic reticulum (ER) luminal proteins.</text>
</comment>
<dbReference type="GO" id="GO:0006950">
    <property type="term" value="P:response to stress"/>
    <property type="evidence" value="ECO:0007669"/>
    <property type="project" value="UniProtKB-ARBA"/>
</dbReference>
<reference evidence="8 9" key="1">
    <citation type="journal article" date="2013" name="Curr. Biol.">
        <title>The Genome of the Foraminiferan Reticulomyxa filosa.</title>
        <authorList>
            <person name="Glockner G."/>
            <person name="Hulsmann N."/>
            <person name="Schleicher M."/>
            <person name="Noegel A.A."/>
            <person name="Eichinger L."/>
            <person name="Gallinger C."/>
            <person name="Pawlowski J."/>
            <person name="Sierra R."/>
            <person name="Euteneuer U."/>
            <person name="Pillet L."/>
            <person name="Moustafa A."/>
            <person name="Platzer M."/>
            <person name="Groth M."/>
            <person name="Szafranski K."/>
            <person name="Schliwa M."/>
        </authorList>
    </citation>
    <scope>NUCLEOTIDE SEQUENCE [LARGE SCALE GENOMIC DNA]</scope>
</reference>
<dbReference type="Proteomes" id="UP000023152">
    <property type="component" value="Unassembled WGS sequence"/>
</dbReference>
<evidence type="ECO:0000256" key="5">
    <source>
        <dbReference type="ARBA" id="ARBA00022989"/>
    </source>
</evidence>
<keyword evidence="5 7" id="KW-1133">Transmembrane helix</keyword>
<evidence type="ECO:0000256" key="1">
    <source>
        <dbReference type="ARBA" id="ARBA00004477"/>
    </source>
</evidence>
<dbReference type="PANTHER" id="PTHR11009">
    <property type="entry name" value="DER1-LIKE PROTEIN, DERLIN"/>
    <property type="match status" value="1"/>
</dbReference>
<comment type="subcellular location">
    <subcellularLocation>
        <location evidence="1 7">Endoplasmic reticulum membrane</location>
        <topology evidence="1 7">Multi-pass membrane protein</topology>
    </subcellularLocation>
</comment>
<comment type="similarity">
    <text evidence="2 7">Belongs to the derlin family.</text>
</comment>
<evidence type="ECO:0000313" key="9">
    <source>
        <dbReference type="Proteomes" id="UP000023152"/>
    </source>
</evidence>
<keyword evidence="9" id="KW-1185">Reference proteome</keyword>
<evidence type="ECO:0000313" key="8">
    <source>
        <dbReference type="EMBL" id="ETO19205.1"/>
    </source>
</evidence>